<dbReference type="AlphaFoldDB" id="A0AAD6ZIY6"/>
<proteinExistence type="predicted"/>
<dbReference type="Proteomes" id="UP001218218">
    <property type="component" value="Unassembled WGS sequence"/>
</dbReference>
<reference evidence="1" key="1">
    <citation type="submission" date="2023-03" db="EMBL/GenBank/DDBJ databases">
        <title>Massive genome expansion in bonnet fungi (Mycena s.s.) driven by repeated elements and novel gene families across ecological guilds.</title>
        <authorList>
            <consortium name="Lawrence Berkeley National Laboratory"/>
            <person name="Harder C.B."/>
            <person name="Miyauchi S."/>
            <person name="Viragh M."/>
            <person name="Kuo A."/>
            <person name="Thoen E."/>
            <person name="Andreopoulos B."/>
            <person name="Lu D."/>
            <person name="Skrede I."/>
            <person name="Drula E."/>
            <person name="Henrissat B."/>
            <person name="Morin E."/>
            <person name="Kohler A."/>
            <person name="Barry K."/>
            <person name="LaButti K."/>
            <person name="Morin E."/>
            <person name="Salamov A."/>
            <person name="Lipzen A."/>
            <person name="Mereny Z."/>
            <person name="Hegedus B."/>
            <person name="Baldrian P."/>
            <person name="Stursova M."/>
            <person name="Weitz H."/>
            <person name="Taylor A."/>
            <person name="Grigoriev I.V."/>
            <person name="Nagy L.G."/>
            <person name="Martin F."/>
            <person name="Kauserud H."/>
        </authorList>
    </citation>
    <scope>NUCLEOTIDE SEQUENCE</scope>
    <source>
        <strain evidence="1">CBHHK002</strain>
    </source>
</reference>
<gene>
    <name evidence="1" type="ORF">DFH08DRAFT_1085365</name>
</gene>
<dbReference type="EMBL" id="JARIHO010000046">
    <property type="protein sequence ID" value="KAJ7323527.1"/>
    <property type="molecule type" value="Genomic_DNA"/>
</dbReference>
<sequence>MLTTDAARSAPLPPRRSALSAPLSLPRLAASSRFTLALAPPPAHRAISMSHGRNNPALSTSRRAFPTCPQPNAAPLNVSSLSSLPALLVHELSERCATAARCVSTRRSRDHGLPPIHSLNPFASSCCASVLFPPLPPSTYAPVTCCRRTSIASSIRRPSSFFLELPEAHLRTLPVVSALVLSLEPVEVQTEPELFAIPEGSKTFIPQSSLPPLESQILSAVQFGFDRPTSFLPFPESQTLKSIQIWSAHPTSRAGLPNVDITLRAPGNFNFGDGVEEKGGP</sequence>
<organism evidence="1 2">
    <name type="scientific">Mycena albidolilacea</name>
    <dbReference type="NCBI Taxonomy" id="1033008"/>
    <lineage>
        <taxon>Eukaryota</taxon>
        <taxon>Fungi</taxon>
        <taxon>Dikarya</taxon>
        <taxon>Basidiomycota</taxon>
        <taxon>Agaricomycotina</taxon>
        <taxon>Agaricomycetes</taxon>
        <taxon>Agaricomycetidae</taxon>
        <taxon>Agaricales</taxon>
        <taxon>Marasmiineae</taxon>
        <taxon>Mycenaceae</taxon>
        <taxon>Mycena</taxon>
    </lineage>
</organism>
<evidence type="ECO:0000313" key="2">
    <source>
        <dbReference type="Proteomes" id="UP001218218"/>
    </source>
</evidence>
<keyword evidence="2" id="KW-1185">Reference proteome</keyword>
<accession>A0AAD6ZIY6</accession>
<evidence type="ECO:0000313" key="1">
    <source>
        <dbReference type="EMBL" id="KAJ7323527.1"/>
    </source>
</evidence>
<protein>
    <submittedName>
        <fullName evidence="1">Uncharacterized protein</fullName>
    </submittedName>
</protein>
<name>A0AAD6ZIY6_9AGAR</name>
<comment type="caution">
    <text evidence="1">The sequence shown here is derived from an EMBL/GenBank/DDBJ whole genome shotgun (WGS) entry which is preliminary data.</text>
</comment>